<dbReference type="AlphaFoldDB" id="A0A2J6T8P0"/>
<proteinExistence type="predicted"/>
<name>A0A2J6T8P0_9HELO</name>
<organism evidence="2 3">
    <name type="scientific">Hyaloscypha bicolor E</name>
    <dbReference type="NCBI Taxonomy" id="1095630"/>
    <lineage>
        <taxon>Eukaryota</taxon>
        <taxon>Fungi</taxon>
        <taxon>Dikarya</taxon>
        <taxon>Ascomycota</taxon>
        <taxon>Pezizomycotina</taxon>
        <taxon>Leotiomycetes</taxon>
        <taxon>Helotiales</taxon>
        <taxon>Hyaloscyphaceae</taxon>
        <taxon>Hyaloscypha</taxon>
        <taxon>Hyaloscypha bicolor</taxon>
    </lineage>
</organism>
<protein>
    <submittedName>
        <fullName evidence="2">Uncharacterized protein</fullName>
    </submittedName>
</protein>
<feature type="region of interest" description="Disordered" evidence="1">
    <location>
        <begin position="53"/>
        <end position="109"/>
    </location>
</feature>
<evidence type="ECO:0000313" key="2">
    <source>
        <dbReference type="EMBL" id="PMD59394.1"/>
    </source>
</evidence>
<accession>A0A2J6T8P0</accession>
<gene>
    <name evidence="2" type="ORF">K444DRAFT_411180</name>
</gene>
<reference evidence="2 3" key="1">
    <citation type="submission" date="2016-04" db="EMBL/GenBank/DDBJ databases">
        <title>A degradative enzymes factory behind the ericoid mycorrhizal symbiosis.</title>
        <authorList>
            <consortium name="DOE Joint Genome Institute"/>
            <person name="Martino E."/>
            <person name="Morin E."/>
            <person name="Grelet G."/>
            <person name="Kuo A."/>
            <person name="Kohler A."/>
            <person name="Daghino S."/>
            <person name="Barry K."/>
            <person name="Choi C."/>
            <person name="Cichocki N."/>
            <person name="Clum A."/>
            <person name="Copeland A."/>
            <person name="Hainaut M."/>
            <person name="Haridas S."/>
            <person name="Labutti K."/>
            <person name="Lindquist E."/>
            <person name="Lipzen A."/>
            <person name="Khouja H.-R."/>
            <person name="Murat C."/>
            <person name="Ohm R."/>
            <person name="Olson A."/>
            <person name="Spatafora J."/>
            <person name="Veneault-Fourrey C."/>
            <person name="Henrissat B."/>
            <person name="Grigoriev I."/>
            <person name="Martin F."/>
            <person name="Perotto S."/>
        </authorList>
    </citation>
    <scope>NUCLEOTIDE SEQUENCE [LARGE SCALE GENOMIC DNA]</scope>
    <source>
        <strain evidence="2 3">E</strain>
    </source>
</reference>
<dbReference type="Proteomes" id="UP000235371">
    <property type="component" value="Unassembled WGS sequence"/>
</dbReference>
<sequence length="157" mass="17016">MSISPLASSASESSPSIASNNQYVCSSNRRPGGVTVSLGISVLQHSLPEKRYLRFRGGDPGHLSPASEAGKEARSACRPRRPQVSSNQSTEGLWSSVAPNRSLEDNQSPSSLKTLRAQVLLRLIPSSLFECSSAYILHMILLHHRRQAIQHASLISD</sequence>
<evidence type="ECO:0000256" key="1">
    <source>
        <dbReference type="SAM" id="MobiDB-lite"/>
    </source>
</evidence>
<dbReference type="RefSeq" id="XP_024736298.1">
    <property type="nucleotide sequence ID" value="XM_024872610.1"/>
</dbReference>
<feature type="compositionally biased region" description="Polar residues" evidence="1">
    <location>
        <begin position="83"/>
        <end position="109"/>
    </location>
</feature>
<dbReference type="EMBL" id="KZ613816">
    <property type="protein sequence ID" value="PMD59394.1"/>
    <property type="molecule type" value="Genomic_DNA"/>
</dbReference>
<keyword evidence="3" id="KW-1185">Reference proteome</keyword>
<dbReference type="GeneID" id="36580690"/>
<evidence type="ECO:0000313" key="3">
    <source>
        <dbReference type="Proteomes" id="UP000235371"/>
    </source>
</evidence>
<dbReference type="InParanoid" id="A0A2J6T8P0"/>